<dbReference type="InterPro" id="IPR000873">
    <property type="entry name" value="AMP-dep_synth/lig_dom"/>
</dbReference>
<gene>
    <name evidence="3" type="ORF">CUNI_LOCUS5495</name>
</gene>
<dbReference type="AlphaFoldDB" id="A0A8S3YRN5"/>
<dbReference type="CDD" id="cd04433">
    <property type="entry name" value="AFD_class_I"/>
    <property type="match status" value="1"/>
</dbReference>
<dbReference type="OrthoDB" id="5953112at2759"/>
<evidence type="ECO:0000313" key="3">
    <source>
        <dbReference type="EMBL" id="CAG5119937.1"/>
    </source>
</evidence>
<reference evidence="3" key="1">
    <citation type="submission" date="2021-04" db="EMBL/GenBank/DDBJ databases">
        <authorList>
            <consortium name="Molecular Ecology Group"/>
        </authorList>
    </citation>
    <scope>NUCLEOTIDE SEQUENCE</scope>
</reference>
<dbReference type="Proteomes" id="UP000678393">
    <property type="component" value="Unassembled WGS sequence"/>
</dbReference>
<dbReference type="Gene3D" id="3.40.50.12780">
    <property type="entry name" value="N-terminal domain of ligase-like"/>
    <property type="match status" value="1"/>
</dbReference>
<comment type="caution">
    <text evidence="3">The sequence shown here is derived from an EMBL/GenBank/DDBJ whole genome shotgun (WGS) entry which is preliminary data.</text>
</comment>
<dbReference type="Pfam" id="PF00501">
    <property type="entry name" value="AMP-binding"/>
    <property type="match status" value="1"/>
</dbReference>
<name>A0A8S3YRN5_9EUPU</name>
<feature type="domain" description="AMP-binding enzyme C-terminal" evidence="2">
    <location>
        <begin position="474"/>
        <end position="553"/>
    </location>
</feature>
<evidence type="ECO:0000259" key="1">
    <source>
        <dbReference type="Pfam" id="PF00501"/>
    </source>
</evidence>
<proteinExistence type="predicted"/>
<keyword evidence="4" id="KW-1185">Reference proteome</keyword>
<feature type="domain" description="AMP-dependent synthetase/ligase" evidence="1">
    <location>
        <begin position="22"/>
        <end position="417"/>
    </location>
</feature>
<accession>A0A8S3YRN5</accession>
<sequence length="570" mass="63827">MANIVESLSKLDTLPKRVQFLADNCPDRELFVFYEGENRTSFTCEQVVKLAGRFASRLRHRYGFLRDDVIANTLPNSPERVISDLGITLAGFNDLIQRTIELNYQSISLQILLADGSDIFLSATNSRCKGIVMKPPGESSDWLIFNPYITGTVSDDITKLSCDKIPDLTTIIKVSRNSQRSRKPFLEDLQDSTDDIFIDLSVRPQDIHYVFSTSGSTGYSKLVPRTQAEAIDIAADTAFSKNVQSGTSVFYCDRSLGWTGGYPFTTFCLGEKRVLQDWYSRSGLKTGEEIWNAISREQCNISGIRPKDVDIVVKYIDSIGGTDYRMQALICGGQPVTKSQVTSQLTMSETVIVIYASTEGPLLATAVIEDPNFEDFCCGKPAPGVELKIIDDHGDECKPRQTGTILAKGRNLFKGYFNRLEDPDPNTVNSFTKDGWFNTEDLGFLDEEGNIYVLGRGKDTITYGNYVFYPVWLEAEIRKHPDIADAVVLPVSDPVRYHEICACVTPVSGSNVTEDQLKSYCESIFIADLANDQTPMPKYFMVLDRFPETFTGKPDKQRLRKLAEERFGVK</sequence>
<dbReference type="SUPFAM" id="SSF56801">
    <property type="entry name" value="Acetyl-CoA synthetase-like"/>
    <property type="match status" value="1"/>
</dbReference>
<evidence type="ECO:0000259" key="2">
    <source>
        <dbReference type="Pfam" id="PF13193"/>
    </source>
</evidence>
<protein>
    <submittedName>
        <fullName evidence="3">Uncharacterized protein</fullName>
    </submittedName>
</protein>
<dbReference type="PANTHER" id="PTHR42814:SF3">
    <property type="entry name" value="BETA-N-ACETYLHEXOSAMINIDASE"/>
    <property type="match status" value="1"/>
</dbReference>
<dbReference type="InterPro" id="IPR045851">
    <property type="entry name" value="AMP-bd_C_sf"/>
</dbReference>
<dbReference type="Pfam" id="PF13193">
    <property type="entry name" value="AMP-binding_C"/>
    <property type="match status" value="1"/>
</dbReference>
<dbReference type="EMBL" id="CAJHNH020000797">
    <property type="protein sequence ID" value="CAG5119937.1"/>
    <property type="molecule type" value="Genomic_DNA"/>
</dbReference>
<organism evidence="3 4">
    <name type="scientific">Candidula unifasciata</name>
    <dbReference type="NCBI Taxonomy" id="100452"/>
    <lineage>
        <taxon>Eukaryota</taxon>
        <taxon>Metazoa</taxon>
        <taxon>Spiralia</taxon>
        <taxon>Lophotrochozoa</taxon>
        <taxon>Mollusca</taxon>
        <taxon>Gastropoda</taxon>
        <taxon>Heterobranchia</taxon>
        <taxon>Euthyneura</taxon>
        <taxon>Panpulmonata</taxon>
        <taxon>Eupulmonata</taxon>
        <taxon>Stylommatophora</taxon>
        <taxon>Helicina</taxon>
        <taxon>Helicoidea</taxon>
        <taxon>Geomitridae</taxon>
        <taxon>Candidula</taxon>
    </lineage>
</organism>
<dbReference type="PANTHER" id="PTHR42814">
    <property type="entry name" value="AMP-BINDING DOMAIN-CONTAINING PROTEIN"/>
    <property type="match status" value="1"/>
</dbReference>
<dbReference type="InterPro" id="IPR042099">
    <property type="entry name" value="ANL_N_sf"/>
</dbReference>
<dbReference type="Gene3D" id="3.30.300.30">
    <property type="match status" value="1"/>
</dbReference>
<evidence type="ECO:0000313" key="4">
    <source>
        <dbReference type="Proteomes" id="UP000678393"/>
    </source>
</evidence>
<dbReference type="InterPro" id="IPR025110">
    <property type="entry name" value="AMP-bd_C"/>
</dbReference>